<dbReference type="Pfam" id="PF10110">
    <property type="entry name" value="GPDPase_memb"/>
    <property type="match status" value="1"/>
</dbReference>
<dbReference type="SUPFAM" id="SSF51695">
    <property type="entry name" value="PLC-like phosphodiesterases"/>
    <property type="match status" value="1"/>
</dbReference>
<dbReference type="PANTHER" id="PTHR46211">
    <property type="entry name" value="GLYCEROPHOSPHORYL DIESTER PHOSPHODIESTERASE"/>
    <property type="match status" value="1"/>
</dbReference>
<evidence type="ECO:0000259" key="2">
    <source>
        <dbReference type="PROSITE" id="PS51704"/>
    </source>
</evidence>
<feature type="domain" description="GP-PDE" evidence="2">
    <location>
        <begin position="354"/>
        <end position="585"/>
    </location>
</feature>
<feature type="transmembrane region" description="Helical" evidence="1">
    <location>
        <begin position="270"/>
        <end position="294"/>
    </location>
</feature>
<dbReference type="GO" id="GO:0008081">
    <property type="term" value="F:phosphoric diester hydrolase activity"/>
    <property type="evidence" value="ECO:0007669"/>
    <property type="project" value="InterPro"/>
</dbReference>
<keyword evidence="1" id="KW-0472">Membrane</keyword>
<dbReference type="STRING" id="1619234.SAMN05421730_100132"/>
<accession>A0A1D3TN79</accession>
<evidence type="ECO:0000256" key="1">
    <source>
        <dbReference type="SAM" id="Phobius"/>
    </source>
</evidence>
<dbReference type="Pfam" id="PF03009">
    <property type="entry name" value="GDPD"/>
    <property type="match status" value="1"/>
</dbReference>
<protein>
    <submittedName>
        <fullName evidence="3">Glycerophosphoryl diester phosphodiesterase</fullName>
    </submittedName>
</protein>
<feature type="transmembrane region" description="Helical" evidence="1">
    <location>
        <begin position="66"/>
        <end position="96"/>
    </location>
</feature>
<dbReference type="PANTHER" id="PTHR46211:SF8">
    <property type="entry name" value="PHOSPHODIESTERASE"/>
    <property type="match status" value="1"/>
</dbReference>
<organism evidence="3 4">
    <name type="scientific">Anaerobium acetethylicum</name>
    <dbReference type="NCBI Taxonomy" id="1619234"/>
    <lineage>
        <taxon>Bacteria</taxon>
        <taxon>Bacillati</taxon>
        <taxon>Bacillota</taxon>
        <taxon>Clostridia</taxon>
        <taxon>Lachnospirales</taxon>
        <taxon>Lachnospiraceae</taxon>
        <taxon>Anaerobium</taxon>
    </lineage>
</organism>
<reference evidence="3 4" key="1">
    <citation type="submission" date="2016-09" db="EMBL/GenBank/DDBJ databases">
        <authorList>
            <person name="Capua I."/>
            <person name="De Benedictis P."/>
            <person name="Joannis T."/>
            <person name="Lombin L.H."/>
            <person name="Cattoli G."/>
        </authorList>
    </citation>
    <scope>NUCLEOTIDE SEQUENCE [LARGE SCALE GENOMIC DNA]</scope>
    <source>
        <strain evidence="3 4">GluBS11</strain>
    </source>
</reference>
<dbReference type="PROSITE" id="PS51704">
    <property type="entry name" value="GP_PDE"/>
    <property type="match status" value="1"/>
</dbReference>
<feature type="transmembrane region" description="Helical" evidence="1">
    <location>
        <begin position="20"/>
        <end position="46"/>
    </location>
</feature>
<keyword evidence="1" id="KW-0812">Transmembrane</keyword>
<dbReference type="Proteomes" id="UP000199315">
    <property type="component" value="Unassembled WGS sequence"/>
</dbReference>
<sequence>MVRILKNIAYSIGQASNTIVVFEVVFKIVTNLCMIPGLVLLFNLMLKVTGYSFITRYNIGSILKNPLSILLFAGILLLAAFVSLAEISMLTVFFGYRFKEKQFYLRNLLYLSLRELRRLANPENFILVLYVVCILPIINFNPIAYYIFGNREIPDYMLGTIMQSRELRVLFAVLAAVLVYLTIQMVFIFCYFFLERKNLAESYRCSRLLIKGRVVKTVGSILGCVAFYVLIYIGFYLIIISFVQAGTEFFYEQQIAYAVFLTIFNTINKILIVILGIFQTISVAGIVVELYLQYSKNNRKLYSSTYLQKKMYKKLLYSVNKALLLLLATVVLVTGTGIYLLLDEQYSILHGEKTLITSHRGFSAMAPENTLASIDAAIEVMADYAEIDVRMTKDGVVVLSHDADLKRTAGVNKKIWQLNYYEIEELDVGSWFSKDFKDERIPTLEQVLEYSKGKIKLNIEIKNSGQNKDFEKKLIGLIEEHGFEDSCIISSFSYDSLKRIKKLNPDIKTGYILSAVYGEFYNLKDVDFFSMRYNFVSERIVTEAHKTGKEIHVWTVNNETIVDRLTRIGVDNIITDDPVMARSIIYSKDFPKSTASFLKLVFNY</sequence>
<feature type="transmembrane region" description="Helical" evidence="1">
    <location>
        <begin position="168"/>
        <end position="194"/>
    </location>
</feature>
<dbReference type="Gene3D" id="3.20.20.190">
    <property type="entry name" value="Phosphatidylinositol (PI) phosphodiesterase"/>
    <property type="match status" value="1"/>
</dbReference>
<feature type="transmembrane region" description="Helical" evidence="1">
    <location>
        <begin position="214"/>
        <end position="243"/>
    </location>
</feature>
<keyword evidence="4" id="KW-1185">Reference proteome</keyword>
<dbReference type="InterPro" id="IPR030395">
    <property type="entry name" value="GP_PDE_dom"/>
</dbReference>
<name>A0A1D3TN79_9FIRM</name>
<feature type="transmembrane region" description="Helical" evidence="1">
    <location>
        <begin position="315"/>
        <end position="342"/>
    </location>
</feature>
<dbReference type="InterPro" id="IPR017946">
    <property type="entry name" value="PLC-like_Pdiesterase_TIM-brl"/>
</dbReference>
<keyword evidence="1" id="KW-1133">Transmembrane helix</keyword>
<dbReference type="RefSeq" id="WP_091228427.1">
    <property type="nucleotide sequence ID" value="NZ_FMKA01000001.1"/>
</dbReference>
<dbReference type="OrthoDB" id="384721at2"/>
<dbReference type="EMBL" id="FMKA01000001">
    <property type="protein sequence ID" value="SCP94762.1"/>
    <property type="molecule type" value="Genomic_DNA"/>
</dbReference>
<evidence type="ECO:0000313" key="3">
    <source>
        <dbReference type="EMBL" id="SCP94762.1"/>
    </source>
</evidence>
<dbReference type="GO" id="GO:0006629">
    <property type="term" value="P:lipid metabolic process"/>
    <property type="evidence" value="ECO:0007669"/>
    <property type="project" value="InterPro"/>
</dbReference>
<proteinExistence type="predicted"/>
<gene>
    <name evidence="3" type="ORF">SAMN05421730_100132</name>
</gene>
<dbReference type="CDD" id="cd08579">
    <property type="entry name" value="GDPD_memb_like"/>
    <property type="match status" value="1"/>
</dbReference>
<evidence type="ECO:0000313" key="4">
    <source>
        <dbReference type="Proteomes" id="UP000199315"/>
    </source>
</evidence>
<dbReference type="InterPro" id="IPR018476">
    <property type="entry name" value="GlyceroP-diester-Pdiesterase_M"/>
</dbReference>
<feature type="transmembrane region" description="Helical" evidence="1">
    <location>
        <begin position="124"/>
        <end position="148"/>
    </location>
</feature>
<dbReference type="AlphaFoldDB" id="A0A1D3TN79"/>